<dbReference type="EMBL" id="CATQJL010000112">
    <property type="protein sequence ID" value="CAJ0593488.1"/>
    <property type="molecule type" value="Genomic_DNA"/>
</dbReference>
<evidence type="ECO:0000313" key="1">
    <source>
        <dbReference type="EMBL" id="CAJ0593488.1"/>
    </source>
</evidence>
<keyword evidence="2" id="KW-1185">Reference proteome</keyword>
<sequence length="59" mass="6711">MRSAEDTCANGIREAGVSQTRTLQVKQTVEVFLTCSYSCLRHVFASSAFVRNRNNKEWI</sequence>
<dbReference type="Proteomes" id="UP001176961">
    <property type="component" value="Unassembled WGS sequence"/>
</dbReference>
<dbReference type="AlphaFoldDB" id="A0AA36DTE3"/>
<reference evidence="1" key="1">
    <citation type="submission" date="2023-07" db="EMBL/GenBank/DDBJ databases">
        <authorList>
            <consortium name="CYATHOMIX"/>
        </authorList>
    </citation>
    <scope>NUCLEOTIDE SEQUENCE</scope>
    <source>
        <strain evidence="1">N/A</strain>
    </source>
</reference>
<comment type="caution">
    <text evidence="1">The sequence shown here is derived from an EMBL/GenBank/DDBJ whole genome shotgun (WGS) entry which is preliminary data.</text>
</comment>
<proteinExistence type="predicted"/>
<protein>
    <submittedName>
        <fullName evidence="1">Uncharacterized protein</fullName>
    </submittedName>
</protein>
<organism evidence="1 2">
    <name type="scientific">Cylicocyclus nassatus</name>
    <name type="common">Nematode worm</name>
    <dbReference type="NCBI Taxonomy" id="53992"/>
    <lineage>
        <taxon>Eukaryota</taxon>
        <taxon>Metazoa</taxon>
        <taxon>Ecdysozoa</taxon>
        <taxon>Nematoda</taxon>
        <taxon>Chromadorea</taxon>
        <taxon>Rhabditida</taxon>
        <taxon>Rhabditina</taxon>
        <taxon>Rhabditomorpha</taxon>
        <taxon>Strongyloidea</taxon>
        <taxon>Strongylidae</taxon>
        <taxon>Cylicocyclus</taxon>
    </lineage>
</organism>
<feature type="non-terminal residue" evidence="1">
    <location>
        <position position="1"/>
    </location>
</feature>
<gene>
    <name evidence="1" type="ORF">CYNAS_LOCUS5471</name>
</gene>
<name>A0AA36DTE3_CYLNA</name>
<evidence type="ECO:0000313" key="2">
    <source>
        <dbReference type="Proteomes" id="UP001176961"/>
    </source>
</evidence>
<accession>A0AA36DTE3</accession>